<dbReference type="InParanoid" id="A0A1D6INR8"/>
<gene>
    <name evidence="2" type="ORF">ZEAMMB73_Zm00001d022523</name>
</gene>
<proteinExistence type="predicted"/>
<evidence type="ECO:0000256" key="1">
    <source>
        <dbReference type="SAM" id="MobiDB-lite"/>
    </source>
</evidence>
<feature type="region of interest" description="Disordered" evidence="1">
    <location>
        <begin position="62"/>
        <end position="90"/>
    </location>
</feature>
<name>A0A1D6INR8_MAIZE</name>
<reference evidence="2" key="1">
    <citation type="submission" date="2015-12" db="EMBL/GenBank/DDBJ databases">
        <title>Update maize B73 reference genome by single molecule sequencing technologies.</title>
        <authorList>
            <consortium name="Maize Genome Sequencing Project"/>
            <person name="Ware D."/>
        </authorList>
    </citation>
    <scope>NUCLEOTIDE SEQUENCE [LARGE SCALE GENOMIC DNA]</scope>
    <source>
        <tissue evidence="2">Seedling</tissue>
    </source>
</reference>
<organism evidence="2">
    <name type="scientific">Zea mays</name>
    <name type="common">Maize</name>
    <dbReference type="NCBI Taxonomy" id="4577"/>
    <lineage>
        <taxon>Eukaryota</taxon>
        <taxon>Viridiplantae</taxon>
        <taxon>Streptophyta</taxon>
        <taxon>Embryophyta</taxon>
        <taxon>Tracheophyta</taxon>
        <taxon>Spermatophyta</taxon>
        <taxon>Magnoliopsida</taxon>
        <taxon>Liliopsida</taxon>
        <taxon>Poales</taxon>
        <taxon>Poaceae</taxon>
        <taxon>PACMAD clade</taxon>
        <taxon>Panicoideae</taxon>
        <taxon>Andropogonodae</taxon>
        <taxon>Andropogoneae</taxon>
        <taxon>Tripsacinae</taxon>
        <taxon>Zea</taxon>
    </lineage>
</organism>
<dbReference type="PaxDb" id="4577-GRMZM5G869286_P01"/>
<protein>
    <submittedName>
        <fullName evidence="2">Uncharacterized protein</fullName>
    </submittedName>
</protein>
<sequence length="90" mass="9695">MKLKQFASSCGWCKVILHCDGNANSELGGVAALHTPCSSSSLTLLIEAAKLTSTATRLEGFDGTGRIEPRKRRSGPHKTDAYLQVVRRPP</sequence>
<dbReference type="AlphaFoldDB" id="A0A1D6INR8"/>
<accession>A0A1D6INR8</accession>
<evidence type="ECO:0000313" key="2">
    <source>
        <dbReference type="EMBL" id="ONM60908.1"/>
    </source>
</evidence>
<dbReference type="EMBL" id="CM007650">
    <property type="protein sequence ID" value="ONM60908.1"/>
    <property type="molecule type" value="Genomic_DNA"/>
</dbReference>